<evidence type="ECO:0000313" key="1">
    <source>
        <dbReference type="EMBL" id="MDJ1114726.1"/>
    </source>
</evidence>
<comment type="caution">
    <text evidence="1">The sequence shown here is derived from an EMBL/GenBank/DDBJ whole genome shotgun (WGS) entry which is preliminary data.</text>
</comment>
<reference evidence="1 2" key="1">
    <citation type="submission" date="2023-05" db="EMBL/GenBank/DDBJ databases">
        <title>Microbacterium dauci sp.nov., Isolated from Carrot Rhizosphere Soil.</title>
        <authorList>
            <person name="Xiao Z."/>
            <person name="Zheng J."/>
        </authorList>
    </citation>
    <scope>NUCLEOTIDE SEQUENCE [LARGE SCALE GENOMIC DNA]</scope>
    <source>
        <strain evidence="1 2">LX3-4</strain>
    </source>
</reference>
<sequence length="142" mass="14934">MRRALGVVASVIVVFALAGCSGSLFGTGVSCAGWVSYESDEDRAADADAVVVVTDIREDGTVDILGYAANAYLVSVTESEKGPFAVGEEIRVGSTADNCSNPPYGDGDDMLDGETLRLYLTDAEDSPEWRTITPFDGVQVVD</sequence>
<dbReference type="EMBL" id="JASJND010000006">
    <property type="protein sequence ID" value="MDJ1114726.1"/>
    <property type="molecule type" value="Genomic_DNA"/>
</dbReference>
<gene>
    <name evidence="1" type="ORF">QNI14_09685</name>
</gene>
<proteinExistence type="predicted"/>
<dbReference type="PROSITE" id="PS51257">
    <property type="entry name" value="PROKAR_LIPOPROTEIN"/>
    <property type="match status" value="1"/>
</dbReference>
<accession>A0ABT6ZEY9</accession>
<dbReference type="RefSeq" id="WP_283716392.1">
    <property type="nucleotide sequence ID" value="NZ_JASJND010000006.1"/>
</dbReference>
<name>A0ABT6ZEY9_9MICO</name>
<keyword evidence="2" id="KW-1185">Reference proteome</keyword>
<evidence type="ECO:0008006" key="3">
    <source>
        <dbReference type="Google" id="ProtNLM"/>
    </source>
</evidence>
<evidence type="ECO:0000313" key="2">
    <source>
        <dbReference type="Proteomes" id="UP001321481"/>
    </source>
</evidence>
<protein>
    <recommendedName>
        <fullName evidence="3">Lipoprotein</fullName>
    </recommendedName>
</protein>
<dbReference type="Proteomes" id="UP001321481">
    <property type="component" value="Unassembled WGS sequence"/>
</dbReference>
<organism evidence="1 2">
    <name type="scientific">Microbacterium dauci</name>
    <dbReference type="NCBI Taxonomy" id="3048008"/>
    <lineage>
        <taxon>Bacteria</taxon>
        <taxon>Bacillati</taxon>
        <taxon>Actinomycetota</taxon>
        <taxon>Actinomycetes</taxon>
        <taxon>Micrococcales</taxon>
        <taxon>Microbacteriaceae</taxon>
        <taxon>Microbacterium</taxon>
    </lineage>
</organism>